<geneLocation type="plasmid" evidence="2">
    <name>pSSLNP162</name>
</geneLocation>
<dbReference type="RefSeq" id="WP_103346994.1">
    <property type="nucleotide sequence ID" value="NZ_CP041918.1"/>
</dbReference>
<reference evidence="2" key="1">
    <citation type="submission" date="2019-07" db="EMBL/GenBank/DDBJ databases">
        <title>Draft Genome Sequence of Megaplasmid-Bearing Staphylococcus scuiri strain B9-58B Isolated from Retail Pork.</title>
        <authorList>
            <person name="Neyaz L."/>
            <person name="Karki A.B."/>
            <person name="Fakhr M.K."/>
        </authorList>
    </citation>
    <scope>NUCLEOTIDE SEQUENCE</scope>
    <source>
        <strain evidence="2">B9-58B</strain>
        <plasmid evidence="2">pSSLNP162</plasmid>
    </source>
</reference>
<feature type="transmembrane region" description="Helical" evidence="1">
    <location>
        <begin position="51"/>
        <end position="75"/>
    </location>
</feature>
<evidence type="ECO:0000313" key="2">
    <source>
        <dbReference type="EMBL" id="QDR66087.1"/>
    </source>
</evidence>
<protein>
    <submittedName>
        <fullName evidence="2">DUF3021 domain-containing protein</fullName>
    </submittedName>
</protein>
<organism evidence="2">
    <name type="scientific">Mammaliicoccus sciuri</name>
    <name type="common">Staphylococcus sciuri</name>
    <dbReference type="NCBI Taxonomy" id="1296"/>
    <lineage>
        <taxon>Bacteria</taxon>
        <taxon>Bacillati</taxon>
        <taxon>Bacillota</taxon>
        <taxon>Bacilli</taxon>
        <taxon>Bacillales</taxon>
        <taxon>Staphylococcaceae</taxon>
        <taxon>Mammaliicoccus</taxon>
    </lineage>
</organism>
<dbReference type="Pfam" id="PF11457">
    <property type="entry name" value="DUF3021"/>
    <property type="match status" value="1"/>
</dbReference>
<dbReference type="AlphaFoldDB" id="A0A517CM43"/>
<dbReference type="InterPro" id="IPR021560">
    <property type="entry name" value="DUF3021"/>
</dbReference>
<feature type="transmembrane region" description="Helical" evidence="1">
    <location>
        <begin position="113"/>
        <end position="132"/>
    </location>
</feature>
<name>A0A517CM43_MAMSC</name>
<keyword evidence="1" id="KW-0812">Transmembrane</keyword>
<feature type="transmembrane region" description="Helical" evidence="1">
    <location>
        <begin position="87"/>
        <end position="107"/>
    </location>
</feature>
<keyword evidence="1" id="KW-1133">Transmembrane helix</keyword>
<accession>A0A517CM43</accession>
<keyword evidence="1" id="KW-0472">Membrane</keyword>
<sequence length="150" mass="17054">MKRALMGILIGLSSGLVISIIFSLIFADGQYHPVSPESTFGHYYFSHFTELQTVMIASFVWACIGVTFSLGTYIFTHTDFTIVKTTAVHFLTMLLIFFPLAVLAGWFPLKLSALMIFFVIFIVVYIIIWSIIRRRTKRNIAEINYKLGGK</sequence>
<evidence type="ECO:0000256" key="1">
    <source>
        <dbReference type="SAM" id="Phobius"/>
    </source>
</evidence>
<keyword evidence="2" id="KW-0614">Plasmid</keyword>
<dbReference type="GeneID" id="99096389"/>
<proteinExistence type="predicted"/>
<gene>
    <name evidence="2" type="ORF">FPV13_14395</name>
</gene>
<dbReference type="EMBL" id="CP041918">
    <property type="protein sequence ID" value="QDR66087.1"/>
    <property type="molecule type" value="Genomic_DNA"/>
</dbReference>